<reference evidence="5 6" key="1">
    <citation type="journal article" date="2023" name="Hortic Res">
        <title>Pangenome of water caltrop reveals structural variations and asymmetric subgenome divergence after allopolyploidization.</title>
        <authorList>
            <person name="Zhang X."/>
            <person name="Chen Y."/>
            <person name="Wang L."/>
            <person name="Yuan Y."/>
            <person name="Fang M."/>
            <person name="Shi L."/>
            <person name="Lu R."/>
            <person name="Comes H.P."/>
            <person name="Ma Y."/>
            <person name="Chen Y."/>
            <person name="Huang G."/>
            <person name="Zhou Y."/>
            <person name="Zheng Z."/>
            <person name="Qiu Y."/>
        </authorList>
    </citation>
    <scope>NUCLEOTIDE SEQUENCE [LARGE SCALE GENOMIC DNA]</scope>
    <source>
        <tissue evidence="5">Roots</tissue>
    </source>
</reference>
<dbReference type="PROSITE" id="PS50176">
    <property type="entry name" value="ARM_REPEAT"/>
    <property type="match status" value="1"/>
</dbReference>
<keyword evidence="2" id="KW-0833">Ubl conjugation pathway</keyword>
<keyword evidence="1" id="KW-0677">Repeat</keyword>
<dbReference type="Proteomes" id="UP001345219">
    <property type="component" value="Chromosome 8"/>
</dbReference>
<feature type="repeat" description="ARM" evidence="3">
    <location>
        <begin position="188"/>
        <end position="230"/>
    </location>
</feature>
<organism evidence="5 6">
    <name type="scientific">Trapa incisa</name>
    <dbReference type="NCBI Taxonomy" id="236973"/>
    <lineage>
        <taxon>Eukaryota</taxon>
        <taxon>Viridiplantae</taxon>
        <taxon>Streptophyta</taxon>
        <taxon>Embryophyta</taxon>
        <taxon>Tracheophyta</taxon>
        <taxon>Spermatophyta</taxon>
        <taxon>Magnoliopsida</taxon>
        <taxon>eudicotyledons</taxon>
        <taxon>Gunneridae</taxon>
        <taxon>Pentapetalae</taxon>
        <taxon>rosids</taxon>
        <taxon>malvids</taxon>
        <taxon>Myrtales</taxon>
        <taxon>Lythraceae</taxon>
        <taxon>Trapa</taxon>
    </lineage>
</organism>
<feature type="region of interest" description="Disordered" evidence="4">
    <location>
        <begin position="39"/>
        <end position="65"/>
    </location>
</feature>
<gene>
    <name evidence="5" type="ORF">SAY87_008528</name>
</gene>
<dbReference type="Gene3D" id="1.25.10.10">
    <property type="entry name" value="Leucine-rich Repeat Variant"/>
    <property type="match status" value="1"/>
</dbReference>
<dbReference type="EMBL" id="JAXIOK010000014">
    <property type="protein sequence ID" value="KAK4754771.1"/>
    <property type="molecule type" value="Genomic_DNA"/>
</dbReference>
<comment type="caution">
    <text evidence="5">The sequence shown here is derived from an EMBL/GenBank/DDBJ whole genome shotgun (WGS) entry which is preliminary data.</text>
</comment>
<dbReference type="PANTHER" id="PTHR23315:SF339">
    <property type="entry name" value="U-BOX DOMAIN-CONTAINING PROTEIN 40"/>
    <property type="match status" value="1"/>
</dbReference>
<evidence type="ECO:0000256" key="4">
    <source>
        <dbReference type="SAM" id="MobiDB-lite"/>
    </source>
</evidence>
<name>A0AAN7PVX0_9MYRT</name>
<dbReference type="AlphaFoldDB" id="A0AAN7PVX0"/>
<dbReference type="PANTHER" id="PTHR23315">
    <property type="entry name" value="U BOX DOMAIN-CONTAINING"/>
    <property type="match status" value="1"/>
</dbReference>
<evidence type="ECO:0000313" key="6">
    <source>
        <dbReference type="Proteomes" id="UP001345219"/>
    </source>
</evidence>
<sequence length="344" mass="37162">MEPPPDDGNLPTESACPASAGSMADPVVFTSSDRACPTYASDGSAGSSRDGVADSTITNISESSGEDDLLDKLESRVIIDIEEAAICLQKITETRKDARISLCDDRLLSALRPLIVSAYTNIQASSLATLVNLSTEKVNRVKILQSRIVPNLTFLLETGSLDVQELAARAMLNLSLEDGSTLEIGHLGALPRLVGMLHSKREQASSDSATALYHLSLQEANCTKLIQAGSVHVIMDVLRSIRHLVETLLLVVSNLGCWPSGRTALLDYDVVHHLLGLLDGGKMKSESEWFNCLNALLALSCEGDRFRLLAMAYGANKILGKVEMKGPRRMARSLVDIIYARSVR</sequence>
<dbReference type="InterPro" id="IPR016024">
    <property type="entry name" value="ARM-type_fold"/>
</dbReference>
<proteinExistence type="predicted"/>
<evidence type="ECO:0000256" key="1">
    <source>
        <dbReference type="ARBA" id="ARBA00022737"/>
    </source>
</evidence>
<evidence type="ECO:0000313" key="5">
    <source>
        <dbReference type="EMBL" id="KAK4754771.1"/>
    </source>
</evidence>
<evidence type="ECO:0000256" key="2">
    <source>
        <dbReference type="ARBA" id="ARBA00022786"/>
    </source>
</evidence>
<evidence type="ECO:0000256" key="3">
    <source>
        <dbReference type="PROSITE-ProRule" id="PRU00259"/>
    </source>
</evidence>
<dbReference type="InterPro" id="IPR000225">
    <property type="entry name" value="Armadillo"/>
</dbReference>
<protein>
    <submittedName>
        <fullName evidence="5">Uncharacterized protein</fullName>
    </submittedName>
</protein>
<feature type="compositionally biased region" description="Low complexity" evidence="4">
    <location>
        <begin position="40"/>
        <end position="55"/>
    </location>
</feature>
<dbReference type="SMART" id="SM00185">
    <property type="entry name" value="ARM"/>
    <property type="match status" value="4"/>
</dbReference>
<dbReference type="SUPFAM" id="SSF48371">
    <property type="entry name" value="ARM repeat"/>
    <property type="match status" value="1"/>
</dbReference>
<accession>A0AAN7PVX0</accession>
<feature type="region of interest" description="Disordered" evidence="4">
    <location>
        <begin position="1"/>
        <end position="23"/>
    </location>
</feature>
<keyword evidence="6" id="KW-1185">Reference proteome</keyword>
<dbReference type="InterPro" id="IPR011989">
    <property type="entry name" value="ARM-like"/>
</dbReference>